<name>F0SL89_RUBBR</name>
<dbReference type="AlphaFoldDB" id="F0SL89"/>
<sequence>MQGRISGFFVTLFMALPLAAIPLMSIFGIPQIGSLASSGEETGFLLEDPLAADQSADSWNLDSAPSFGDSGANSAPAFGSAGNSPSTGSGPSESIDAAFAATPGSPATSNTMPQGSSGFNGVPSSSSWDQAIAQLASYGIQDYRLQPGHMSQGFHFACYSRAASPGSNRTVIRFEAEAADPLQAVQKTLKQVIQWHNRDREHLKTVPIL</sequence>
<dbReference type="HOGENOM" id="CLU_1314622_0_0_0"/>
<dbReference type="Proteomes" id="UP000006860">
    <property type="component" value="Chromosome"/>
</dbReference>
<dbReference type="STRING" id="756272.Plabr_3375"/>
<dbReference type="EMBL" id="CP002546">
    <property type="protein sequence ID" value="ADY60972.1"/>
    <property type="molecule type" value="Genomic_DNA"/>
</dbReference>
<dbReference type="OrthoDB" id="211402at2"/>
<accession>F0SL89</accession>
<evidence type="ECO:0000313" key="3">
    <source>
        <dbReference type="Proteomes" id="UP000006860"/>
    </source>
</evidence>
<gene>
    <name evidence="2" type="ordered locus">Plabr_3375</name>
</gene>
<keyword evidence="3" id="KW-1185">Reference proteome</keyword>
<dbReference type="KEGG" id="pbs:Plabr_3375"/>
<evidence type="ECO:0000256" key="1">
    <source>
        <dbReference type="SAM" id="MobiDB-lite"/>
    </source>
</evidence>
<proteinExistence type="predicted"/>
<organism evidence="2 3">
    <name type="scientific">Rubinisphaera brasiliensis (strain ATCC 49424 / DSM 5305 / JCM 21570 / IAM 15109 / NBRC 103401 / IFAM 1448)</name>
    <name type="common">Planctomyces brasiliensis</name>
    <dbReference type="NCBI Taxonomy" id="756272"/>
    <lineage>
        <taxon>Bacteria</taxon>
        <taxon>Pseudomonadati</taxon>
        <taxon>Planctomycetota</taxon>
        <taxon>Planctomycetia</taxon>
        <taxon>Planctomycetales</taxon>
        <taxon>Planctomycetaceae</taxon>
        <taxon>Rubinisphaera</taxon>
    </lineage>
</organism>
<reference evidence="3" key="1">
    <citation type="submission" date="2011-02" db="EMBL/GenBank/DDBJ databases">
        <title>The complete genome of Planctomyces brasiliensis DSM 5305.</title>
        <authorList>
            <person name="Lucas S."/>
            <person name="Copeland A."/>
            <person name="Lapidus A."/>
            <person name="Bruce D."/>
            <person name="Goodwin L."/>
            <person name="Pitluck S."/>
            <person name="Kyrpides N."/>
            <person name="Mavromatis K."/>
            <person name="Pagani I."/>
            <person name="Ivanova N."/>
            <person name="Ovchinnikova G."/>
            <person name="Lu M."/>
            <person name="Detter J.C."/>
            <person name="Han C."/>
            <person name="Land M."/>
            <person name="Hauser L."/>
            <person name="Markowitz V."/>
            <person name="Cheng J.-F."/>
            <person name="Hugenholtz P."/>
            <person name="Woyke T."/>
            <person name="Wu D."/>
            <person name="Tindall B."/>
            <person name="Pomrenke H.G."/>
            <person name="Brambilla E."/>
            <person name="Klenk H.-P."/>
            <person name="Eisen J.A."/>
        </authorList>
    </citation>
    <scope>NUCLEOTIDE SEQUENCE [LARGE SCALE GENOMIC DNA]</scope>
    <source>
        <strain evidence="3">ATCC 49424 / DSM 5305 / JCM 21570 / NBRC 103401 / IFAM 1448</strain>
    </source>
</reference>
<feature type="compositionally biased region" description="Polar residues" evidence="1">
    <location>
        <begin position="81"/>
        <end position="92"/>
    </location>
</feature>
<protein>
    <submittedName>
        <fullName evidence="2">Uncharacterized protein</fullName>
    </submittedName>
</protein>
<dbReference type="RefSeq" id="WP_013629691.1">
    <property type="nucleotide sequence ID" value="NC_015174.1"/>
</dbReference>
<evidence type="ECO:0000313" key="2">
    <source>
        <dbReference type="EMBL" id="ADY60972.1"/>
    </source>
</evidence>
<feature type="region of interest" description="Disordered" evidence="1">
    <location>
        <begin position="72"/>
        <end position="123"/>
    </location>
</feature>
<feature type="compositionally biased region" description="Polar residues" evidence="1">
    <location>
        <begin position="105"/>
        <end position="114"/>
    </location>
</feature>